<dbReference type="RefSeq" id="WP_193497553.1">
    <property type="nucleotide sequence ID" value="NZ_CP063169.1"/>
</dbReference>
<name>A0A7M1STT8_9MICO</name>
<keyword evidence="2 5" id="KW-0238">DNA-binding</keyword>
<dbReference type="CDD" id="cd01392">
    <property type="entry name" value="HTH_LacI"/>
    <property type="match status" value="1"/>
</dbReference>
<proteinExistence type="predicted"/>
<dbReference type="GO" id="GO:0000976">
    <property type="term" value="F:transcription cis-regulatory region binding"/>
    <property type="evidence" value="ECO:0007669"/>
    <property type="project" value="TreeGrafter"/>
</dbReference>
<protein>
    <submittedName>
        <fullName evidence="5">LacI family DNA-binding transcriptional regulator</fullName>
    </submittedName>
</protein>
<dbReference type="Pfam" id="PF00356">
    <property type="entry name" value="LacI"/>
    <property type="match status" value="1"/>
</dbReference>
<dbReference type="EMBL" id="CP063169">
    <property type="protein sequence ID" value="QOR70881.1"/>
    <property type="molecule type" value="Genomic_DNA"/>
</dbReference>
<feature type="domain" description="HTH lacI-type" evidence="4">
    <location>
        <begin position="8"/>
        <end position="63"/>
    </location>
</feature>
<keyword evidence="1" id="KW-0805">Transcription regulation</keyword>
<evidence type="ECO:0000259" key="4">
    <source>
        <dbReference type="PROSITE" id="PS50932"/>
    </source>
</evidence>
<dbReference type="SUPFAM" id="SSF53822">
    <property type="entry name" value="Periplasmic binding protein-like I"/>
    <property type="match status" value="1"/>
</dbReference>
<evidence type="ECO:0000313" key="6">
    <source>
        <dbReference type="Proteomes" id="UP000593758"/>
    </source>
</evidence>
<dbReference type="Gene3D" id="1.10.260.40">
    <property type="entry name" value="lambda repressor-like DNA-binding domains"/>
    <property type="match status" value="1"/>
</dbReference>
<keyword evidence="6" id="KW-1185">Reference proteome</keyword>
<dbReference type="AlphaFoldDB" id="A0A7M1STT8"/>
<keyword evidence="3" id="KW-0804">Transcription</keyword>
<evidence type="ECO:0000313" key="5">
    <source>
        <dbReference type="EMBL" id="QOR70881.1"/>
    </source>
</evidence>
<accession>A0A7M1STT8</accession>
<dbReference type="InterPro" id="IPR028082">
    <property type="entry name" value="Peripla_BP_I"/>
</dbReference>
<dbReference type="SMART" id="SM00354">
    <property type="entry name" value="HTH_LACI"/>
    <property type="match status" value="1"/>
</dbReference>
<dbReference type="KEGG" id="halt:IM660_00740"/>
<organism evidence="5 6">
    <name type="scientific">Ruania alkalisoli</name>
    <dbReference type="NCBI Taxonomy" id="2779775"/>
    <lineage>
        <taxon>Bacteria</taxon>
        <taxon>Bacillati</taxon>
        <taxon>Actinomycetota</taxon>
        <taxon>Actinomycetes</taxon>
        <taxon>Micrococcales</taxon>
        <taxon>Ruaniaceae</taxon>
        <taxon>Ruania</taxon>
    </lineage>
</organism>
<dbReference type="InterPro" id="IPR010982">
    <property type="entry name" value="Lambda_DNA-bd_dom_sf"/>
</dbReference>
<dbReference type="PROSITE" id="PS50932">
    <property type="entry name" value="HTH_LACI_2"/>
    <property type="match status" value="1"/>
</dbReference>
<gene>
    <name evidence="5" type="ORF">IM660_00740</name>
</gene>
<dbReference type="PANTHER" id="PTHR30146:SF153">
    <property type="entry name" value="LACTOSE OPERON REPRESSOR"/>
    <property type="match status" value="1"/>
</dbReference>
<dbReference type="CDD" id="cd06267">
    <property type="entry name" value="PBP1_LacI_sugar_binding-like"/>
    <property type="match status" value="1"/>
</dbReference>
<evidence type="ECO:0000256" key="2">
    <source>
        <dbReference type="ARBA" id="ARBA00023125"/>
    </source>
</evidence>
<dbReference type="Gene3D" id="3.40.50.2300">
    <property type="match status" value="2"/>
</dbReference>
<reference evidence="5 6" key="1">
    <citation type="submission" date="2020-10" db="EMBL/GenBank/DDBJ databases">
        <title>Haloactinobacterium sp. RN3S43, a bacterium isolated from saline soil.</title>
        <authorList>
            <person name="Sun J.-Q."/>
        </authorList>
    </citation>
    <scope>NUCLEOTIDE SEQUENCE [LARGE SCALE GENOMIC DNA]</scope>
    <source>
        <strain evidence="5 6">RN3S43</strain>
    </source>
</reference>
<dbReference type="Proteomes" id="UP000593758">
    <property type="component" value="Chromosome"/>
</dbReference>
<dbReference type="PANTHER" id="PTHR30146">
    <property type="entry name" value="LACI-RELATED TRANSCRIPTIONAL REPRESSOR"/>
    <property type="match status" value="1"/>
</dbReference>
<dbReference type="PROSITE" id="PS00356">
    <property type="entry name" value="HTH_LACI_1"/>
    <property type="match status" value="1"/>
</dbReference>
<dbReference type="SUPFAM" id="SSF47413">
    <property type="entry name" value="lambda repressor-like DNA-binding domains"/>
    <property type="match status" value="1"/>
</dbReference>
<sequence length="345" mass="36940">MTAAPQRARLKDVAREAGVSPATASRVLNGSDRAVAEEFRARVLAAAEKVGYLPNLAAQATVRGHYPAIGLVVGDLRDIFFARVAHGVILEATRHDLVVNIQSTEGDPGREQSLIRDLRRQRPQYLVLVRKRDEDRARTQLLSELHQFEVEGGRAVVVGESTDLVPAVRPPDFDGGKALAIALVGLGYRSFAAICSTDKTSWRERLDGFRTGLSAAGIALPDSAIATTEHSLPGGVAAMAELLARRGPLPELIFAIEDAIALGAIAELRRNRLDVPRDVAVSGYGDRELGVVDPTSITLSTVRTPLEEMGALGVRSCVNPLAPAAPLIPQVILRGTTPRVRALKD</sequence>
<evidence type="ECO:0000256" key="3">
    <source>
        <dbReference type="ARBA" id="ARBA00023163"/>
    </source>
</evidence>
<dbReference type="GO" id="GO:0003700">
    <property type="term" value="F:DNA-binding transcription factor activity"/>
    <property type="evidence" value="ECO:0007669"/>
    <property type="project" value="TreeGrafter"/>
</dbReference>
<dbReference type="Pfam" id="PF13377">
    <property type="entry name" value="Peripla_BP_3"/>
    <property type="match status" value="1"/>
</dbReference>
<dbReference type="PRINTS" id="PR00036">
    <property type="entry name" value="HTHLACI"/>
</dbReference>
<dbReference type="InterPro" id="IPR000843">
    <property type="entry name" value="HTH_LacI"/>
</dbReference>
<evidence type="ECO:0000256" key="1">
    <source>
        <dbReference type="ARBA" id="ARBA00023015"/>
    </source>
</evidence>
<dbReference type="InterPro" id="IPR046335">
    <property type="entry name" value="LacI/GalR-like_sensor"/>
</dbReference>